<evidence type="ECO:0000313" key="1">
    <source>
        <dbReference type="EMBL" id="APC39348.1"/>
    </source>
</evidence>
<sequence>MSKKNKIYEITISEDGLENYKGQDISAKDMAEDLGIDSVMTDFQWDEDLKKGVILTGRILDSISLEDAFEELENAEFIEDVVES</sequence>
<proteinExistence type="predicted"/>
<dbReference type="GeneID" id="83591701"/>
<accession>A0A1J0GDB5</accession>
<reference evidence="2" key="1">
    <citation type="journal article" date="2016" name="Front. Microbiol.">
        <title>Complete Genome Sequence of Clostridium estertheticum DSM 8809, a Microbe Identified in Spoiled Vacuum Packed Beef.</title>
        <authorList>
            <person name="Yu Z."/>
            <person name="Gunn L."/>
            <person name="Brennan E."/>
            <person name="Reid R."/>
            <person name="Wall P.G."/>
            <person name="Gaora O.P."/>
            <person name="Hurley D."/>
            <person name="Bolton D."/>
            <person name="Fanning S."/>
        </authorList>
    </citation>
    <scope>NUCLEOTIDE SEQUENCE [LARGE SCALE GENOMIC DNA]</scope>
    <source>
        <strain evidence="2">DSM 8809</strain>
    </source>
</reference>
<evidence type="ECO:0000313" key="2">
    <source>
        <dbReference type="Proteomes" id="UP000182569"/>
    </source>
</evidence>
<dbReference type="OrthoDB" id="9904388at2"/>
<name>A0A1J0GDB5_9CLOT</name>
<dbReference type="KEGG" id="ceu:A7L45_04380"/>
<organism evidence="1 2">
    <name type="scientific">Clostridium estertheticum subsp. estertheticum</name>
    <dbReference type="NCBI Taxonomy" id="1552"/>
    <lineage>
        <taxon>Bacteria</taxon>
        <taxon>Bacillati</taxon>
        <taxon>Bacillota</taxon>
        <taxon>Clostridia</taxon>
        <taxon>Eubacteriales</taxon>
        <taxon>Clostridiaceae</taxon>
        <taxon>Clostridium</taxon>
    </lineage>
</organism>
<dbReference type="RefSeq" id="WP_071611641.1">
    <property type="nucleotide sequence ID" value="NZ_CP015756.1"/>
</dbReference>
<dbReference type="Proteomes" id="UP000182569">
    <property type="component" value="Chromosome"/>
</dbReference>
<keyword evidence="2" id="KW-1185">Reference proteome</keyword>
<gene>
    <name evidence="1" type="ORF">A7L45_04380</name>
</gene>
<dbReference type="AlphaFoldDB" id="A0A1J0GDB5"/>
<dbReference type="EMBL" id="CP015756">
    <property type="protein sequence ID" value="APC39348.1"/>
    <property type="molecule type" value="Genomic_DNA"/>
</dbReference>
<protein>
    <submittedName>
        <fullName evidence="1">Uncharacterized protein</fullName>
    </submittedName>
</protein>